<protein>
    <submittedName>
        <fullName evidence="1">Uncharacterized protein</fullName>
    </submittedName>
</protein>
<name>A0A098S4Z4_9BACT</name>
<dbReference type="Proteomes" id="UP000029736">
    <property type="component" value="Unassembled WGS sequence"/>
</dbReference>
<gene>
    <name evidence="1" type="ORF">IX84_17345</name>
</gene>
<dbReference type="RefSeq" id="WP_044223315.1">
    <property type="nucleotide sequence ID" value="NZ_CAKZLC010000557.1"/>
</dbReference>
<accession>A0A098S4Z4</accession>
<evidence type="ECO:0000313" key="2">
    <source>
        <dbReference type="Proteomes" id="UP000029736"/>
    </source>
</evidence>
<proteinExistence type="predicted"/>
<dbReference type="SUPFAM" id="SSF158682">
    <property type="entry name" value="TerB-like"/>
    <property type="match status" value="1"/>
</dbReference>
<keyword evidence="2" id="KW-1185">Reference proteome</keyword>
<dbReference type="EMBL" id="JPOS01000039">
    <property type="protein sequence ID" value="KGE86838.1"/>
    <property type="molecule type" value="Genomic_DNA"/>
</dbReference>
<dbReference type="AlphaFoldDB" id="A0A098S4Z4"/>
<dbReference type="OrthoDB" id="1429999at2"/>
<sequence>MFKSIDALSPQDQKVLYDAVPQVVLLVAGADGIIDDSELAASEKVAHVRSFDFHPEWMEFYEKLDQDLHERLLAMIQDLPRETEPRQEELVSRLSNVNAVLKKIDKRQARHFYEGLLSLAGHVAKASGGFIGWLSVGPKEAKVTDLPMIDPV</sequence>
<comment type="caution">
    <text evidence="1">The sequence shown here is derived from an EMBL/GenBank/DDBJ whole genome shotgun (WGS) entry which is preliminary data.</text>
</comment>
<organism evidence="1 2">
    <name type="scientific">Phaeodactylibacter xiamenensis</name>
    <dbReference type="NCBI Taxonomy" id="1524460"/>
    <lineage>
        <taxon>Bacteria</taxon>
        <taxon>Pseudomonadati</taxon>
        <taxon>Bacteroidota</taxon>
        <taxon>Saprospiria</taxon>
        <taxon>Saprospirales</taxon>
        <taxon>Haliscomenobacteraceae</taxon>
        <taxon>Phaeodactylibacter</taxon>
    </lineage>
</organism>
<dbReference type="InterPro" id="IPR029024">
    <property type="entry name" value="TerB-like"/>
</dbReference>
<evidence type="ECO:0000313" key="1">
    <source>
        <dbReference type="EMBL" id="KGE86838.1"/>
    </source>
</evidence>
<reference evidence="1 2" key="1">
    <citation type="journal article" date="2014" name="Int. J. Syst. Evol. Microbiol.">
        <title>Phaeodactylibacter xiamenensis gen. nov., sp. nov., a member of the family Saprospiraceae isolated from the marine alga Phaeodactylum tricornutum.</title>
        <authorList>
            <person name="Chen Z.Jr."/>
            <person name="Lei X."/>
            <person name="Lai Q."/>
            <person name="Li Y."/>
            <person name="Zhang B."/>
            <person name="Zhang J."/>
            <person name="Zhang H."/>
            <person name="Yang L."/>
            <person name="Zheng W."/>
            <person name="Tian Y."/>
            <person name="Yu Z."/>
            <person name="Xu H.Jr."/>
            <person name="Zheng T."/>
        </authorList>
    </citation>
    <scope>NUCLEOTIDE SEQUENCE [LARGE SCALE GENOMIC DNA]</scope>
    <source>
        <strain evidence="1 2">KD52</strain>
    </source>
</reference>